<dbReference type="STRING" id="1244108.SAMN05444004_110101"/>
<evidence type="ECO:0000313" key="3">
    <source>
        <dbReference type="Proteomes" id="UP000198914"/>
    </source>
</evidence>
<proteinExistence type="predicted"/>
<dbReference type="Pfam" id="PF13770">
    <property type="entry name" value="DUF4169"/>
    <property type="match status" value="1"/>
</dbReference>
<protein>
    <recommendedName>
        <fullName evidence="4">DUF4169 domain-containing protein</fullName>
    </recommendedName>
</protein>
<name>A0A1H3S3B4_9RHOB</name>
<organism evidence="2 3">
    <name type="scientific">Jannaschia faecimaris</name>
    <dbReference type="NCBI Taxonomy" id="1244108"/>
    <lineage>
        <taxon>Bacteria</taxon>
        <taxon>Pseudomonadati</taxon>
        <taxon>Pseudomonadota</taxon>
        <taxon>Alphaproteobacteria</taxon>
        <taxon>Rhodobacterales</taxon>
        <taxon>Roseobacteraceae</taxon>
        <taxon>Jannaschia</taxon>
    </lineage>
</organism>
<keyword evidence="3" id="KW-1185">Reference proteome</keyword>
<evidence type="ECO:0008006" key="4">
    <source>
        <dbReference type="Google" id="ProtNLM"/>
    </source>
</evidence>
<evidence type="ECO:0000256" key="1">
    <source>
        <dbReference type="SAM" id="MobiDB-lite"/>
    </source>
</evidence>
<evidence type="ECO:0000313" key="2">
    <source>
        <dbReference type="EMBL" id="SDZ32384.1"/>
    </source>
</evidence>
<dbReference type="AlphaFoldDB" id="A0A1H3S3B4"/>
<reference evidence="3" key="1">
    <citation type="submission" date="2016-10" db="EMBL/GenBank/DDBJ databases">
        <authorList>
            <person name="Varghese N."/>
            <person name="Submissions S."/>
        </authorList>
    </citation>
    <scope>NUCLEOTIDE SEQUENCE [LARGE SCALE GENOMIC DNA]</scope>
    <source>
        <strain evidence="3">DSM 100420</strain>
    </source>
</reference>
<dbReference type="EMBL" id="FNPX01000010">
    <property type="protein sequence ID" value="SDZ32384.1"/>
    <property type="molecule type" value="Genomic_DNA"/>
</dbReference>
<dbReference type="Proteomes" id="UP000198914">
    <property type="component" value="Unassembled WGS sequence"/>
</dbReference>
<dbReference type="InterPro" id="IPR025227">
    <property type="entry name" value="DUF4169"/>
</dbReference>
<gene>
    <name evidence="2" type="ORF">SAMN05444004_110101</name>
</gene>
<sequence>MTKPINLNRARKDRTRAARKVEADANSARFGRTKEEKAREASEASATRRRLDGHRRDGEGE</sequence>
<feature type="compositionally biased region" description="Basic and acidic residues" evidence="1">
    <location>
        <begin position="32"/>
        <end position="42"/>
    </location>
</feature>
<accession>A0A1H3S3B4</accession>
<dbReference type="RefSeq" id="WP_092646270.1">
    <property type="nucleotide sequence ID" value="NZ_FNPX01000010.1"/>
</dbReference>
<feature type="region of interest" description="Disordered" evidence="1">
    <location>
        <begin position="1"/>
        <end position="61"/>
    </location>
</feature>